<accession>A0A9P6W1N3</accession>
<feature type="domain" description="C2 NT-type" evidence="2">
    <location>
        <begin position="6"/>
        <end position="203"/>
    </location>
</feature>
<dbReference type="OrthoDB" id="3365224at2759"/>
<dbReference type="InterPro" id="IPR039931">
    <property type="entry name" value="EEIG1/2-like"/>
</dbReference>
<evidence type="ECO:0000259" key="2">
    <source>
        <dbReference type="PROSITE" id="PS51840"/>
    </source>
</evidence>
<comment type="caution">
    <text evidence="3">The sequence shown here is derived from an EMBL/GenBank/DDBJ whole genome shotgun (WGS) entry which is preliminary data.</text>
</comment>
<dbReference type="PANTHER" id="PTHR21456">
    <property type="entry name" value="FAMILY WITH SEQUENCE SIMILARITY 102"/>
    <property type="match status" value="1"/>
</dbReference>
<feature type="compositionally biased region" description="Polar residues" evidence="1">
    <location>
        <begin position="219"/>
        <end position="238"/>
    </location>
</feature>
<feature type="compositionally biased region" description="Low complexity" evidence="1">
    <location>
        <begin position="134"/>
        <end position="145"/>
    </location>
</feature>
<evidence type="ECO:0000313" key="3">
    <source>
        <dbReference type="EMBL" id="KAG0660213.1"/>
    </source>
</evidence>
<feature type="compositionally biased region" description="Polar residues" evidence="1">
    <location>
        <begin position="289"/>
        <end position="311"/>
    </location>
</feature>
<reference evidence="3 4" key="1">
    <citation type="submission" date="2020-11" db="EMBL/GenBank/DDBJ databases">
        <title>Kefir isolates.</title>
        <authorList>
            <person name="Marcisauskas S."/>
            <person name="Kim Y."/>
            <person name="Blasche S."/>
        </authorList>
    </citation>
    <scope>NUCLEOTIDE SEQUENCE [LARGE SCALE GENOMIC DNA]</scope>
    <source>
        <strain evidence="3 4">OG2</strain>
    </source>
</reference>
<dbReference type="PANTHER" id="PTHR21456:SF1">
    <property type="entry name" value="C2 NT-TYPE DOMAIN-CONTAINING PROTEIN"/>
    <property type="match status" value="1"/>
</dbReference>
<dbReference type="EMBL" id="PUHR01000179">
    <property type="protein sequence ID" value="KAG0660213.1"/>
    <property type="molecule type" value="Genomic_DNA"/>
</dbReference>
<evidence type="ECO:0000313" key="4">
    <source>
        <dbReference type="Proteomes" id="UP000750334"/>
    </source>
</evidence>
<organism evidence="3 4">
    <name type="scientific">Maudiozyma exigua</name>
    <name type="common">Yeast</name>
    <name type="synonym">Kazachstania exigua</name>
    <dbReference type="NCBI Taxonomy" id="34358"/>
    <lineage>
        <taxon>Eukaryota</taxon>
        <taxon>Fungi</taxon>
        <taxon>Dikarya</taxon>
        <taxon>Ascomycota</taxon>
        <taxon>Saccharomycotina</taxon>
        <taxon>Saccharomycetes</taxon>
        <taxon>Saccharomycetales</taxon>
        <taxon>Saccharomycetaceae</taxon>
        <taxon>Maudiozyma</taxon>
    </lineage>
</organism>
<dbReference type="Proteomes" id="UP000750334">
    <property type="component" value="Unassembled WGS sequence"/>
</dbReference>
<sequence length="478" mass="53278">MSGLLSSRSKNKRPKFLFFLQVNELVNIPQSSGYCYVKWSIRDGTGTSKNSTVVGDDKQYKVSTQSKGLTPRVKVNHHRAQWNYKFDRPIQIKLQVDKERNLHKKDLCLDIFFEFVTDNVSNNANMPRSSMHRNNGTTSSGTGNSASSQQIVQEKISNKIQLGKVIINLSEYVREDEMPITNRFLLKNSKVNSIINITIQMKLVRGTYADFLLQHTNNSNSSGVSMPSTNSNGSNRNGFGTHPPIQPLTLIDPRQNNGNSEYSGNGSTNPSSPRKSSHSSGGLYPMSPLSANGMGTSTLKSGQSSTTKGLSTISTSMNPLVDSLYAKTFHLPWDPRPNELSPRECIEDIIKGGDGWAKNENGINLIDLQALRLHELELAYYASGNTFDSSDYTNNNNTMAIDSNNANKMDNPSEEYWDSMDRREFMERRQEVTSSLDRITSTTRKLASSNRKNSIVDASNNTATARDTRSWSISHVMS</sequence>
<feature type="region of interest" description="Disordered" evidence="1">
    <location>
        <begin position="219"/>
        <end position="311"/>
    </location>
</feature>
<feature type="region of interest" description="Disordered" evidence="1">
    <location>
        <begin position="123"/>
        <end position="150"/>
    </location>
</feature>
<gene>
    <name evidence="3" type="ORF">C6P45_001629</name>
</gene>
<dbReference type="Pfam" id="PF10358">
    <property type="entry name" value="NT-C2"/>
    <property type="match status" value="1"/>
</dbReference>
<dbReference type="AlphaFoldDB" id="A0A9P6W1N3"/>
<protein>
    <recommendedName>
        <fullName evidence="2">C2 NT-type domain-containing protein</fullName>
    </recommendedName>
</protein>
<name>A0A9P6W1N3_MAUEX</name>
<proteinExistence type="predicted"/>
<dbReference type="PROSITE" id="PS51840">
    <property type="entry name" value="C2_NT"/>
    <property type="match status" value="1"/>
</dbReference>
<evidence type="ECO:0000256" key="1">
    <source>
        <dbReference type="SAM" id="MobiDB-lite"/>
    </source>
</evidence>
<dbReference type="InterPro" id="IPR019448">
    <property type="entry name" value="NT-C2"/>
</dbReference>
<keyword evidence="4" id="KW-1185">Reference proteome</keyword>
<feature type="region of interest" description="Disordered" evidence="1">
    <location>
        <begin position="450"/>
        <end position="478"/>
    </location>
</feature>
<feature type="compositionally biased region" description="Low complexity" evidence="1">
    <location>
        <begin position="256"/>
        <end position="280"/>
    </location>
</feature>